<name>A0ABU1YBJ1_9FLAO</name>
<dbReference type="Proteomes" id="UP001269081">
    <property type="component" value="Unassembled WGS sequence"/>
</dbReference>
<dbReference type="RefSeq" id="WP_310282970.1">
    <property type="nucleotide sequence ID" value="NZ_JAVDWQ010000013.1"/>
</dbReference>
<dbReference type="EMBL" id="JAVDWQ010000013">
    <property type="protein sequence ID" value="MDR7211613.1"/>
    <property type="molecule type" value="Genomic_DNA"/>
</dbReference>
<accession>A0ABU1YBJ1</accession>
<keyword evidence="2" id="KW-1185">Reference proteome</keyword>
<evidence type="ECO:0008006" key="3">
    <source>
        <dbReference type="Google" id="ProtNLM"/>
    </source>
</evidence>
<comment type="caution">
    <text evidence="1">The sequence shown here is derived from an EMBL/GenBank/DDBJ whole genome shotgun (WGS) entry which is preliminary data.</text>
</comment>
<sequence length="164" mass="18874">MRKFKNQRKNGNLMKQFICIFLLLITIISCSDGKKTEIEKIIFSSSPSFYSGFKIELDNNTNKIMASIPYEYSLADSISPKTWKFMDSTDLASIRPFLPQEIKFEIKPEYSEFKELENILHKLSELNADEFPPEDGNKGQKAQASLGIIDNQSVRWGNNCSLRF</sequence>
<organism evidence="1 2">
    <name type="scientific">Flavobacterium piscis</name>
    <dbReference type="NCBI Taxonomy" id="1114874"/>
    <lineage>
        <taxon>Bacteria</taxon>
        <taxon>Pseudomonadati</taxon>
        <taxon>Bacteroidota</taxon>
        <taxon>Flavobacteriia</taxon>
        <taxon>Flavobacteriales</taxon>
        <taxon>Flavobacteriaceae</taxon>
        <taxon>Flavobacterium</taxon>
    </lineage>
</organism>
<dbReference type="PROSITE" id="PS51257">
    <property type="entry name" value="PROKAR_LIPOPROTEIN"/>
    <property type="match status" value="1"/>
</dbReference>
<reference evidence="1 2" key="1">
    <citation type="submission" date="2023-07" db="EMBL/GenBank/DDBJ databases">
        <title>Sorghum-associated microbial communities from plants grown in Nebraska, USA.</title>
        <authorList>
            <person name="Schachtman D."/>
        </authorList>
    </citation>
    <scope>NUCLEOTIDE SEQUENCE [LARGE SCALE GENOMIC DNA]</scope>
    <source>
        <strain evidence="1 2">4129</strain>
    </source>
</reference>
<gene>
    <name evidence="1" type="ORF">J2W48_003568</name>
</gene>
<evidence type="ECO:0000313" key="1">
    <source>
        <dbReference type="EMBL" id="MDR7211613.1"/>
    </source>
</evidence>
<evidence type="ECO:0000313" key="2">
    <source>
        <dbReference type="Proteomes" id="UP001269081"/>
    </source>
</evidence>
<proteinExistence type="predicted"/>
<protein>
    <recommendedName>
        <fullName evidence="3">Lipoprotein</fullName>
    </recommendedName>
</protein>